<evidence type="ECO:0000256" key="1">
    <source>
        <dbReference type="ARBA" id="ARBA00023015"/>
    </source>
</evidence>
<organism evidence="6 7">
    <name type="scientific">Streptomyces pseudovenezuelae</name>
    <dbReference type="NCBI Taxonomy" id="67350"/>
    <lineage>
        <taxon>Bacteria</taxon>
        <taxon>Bacillati</taxon>
        <taxon>Actinomycetota</taxon>
        <taxon>Actinomycetes</taxon>
        <taxon>Kitasatosporales</taxon>
        <taxon>Streptomycetaceae</taxon>
        <taxon>Streptomyces</taxon>
        <taxon>Streptomyces aurantiacus group</taxon>
    </lineage>
</organism>
<evidence type="ECO:0000256" key="2">
    <source>
        <dbReference type="ARBA" id="ARBA00023125"/>
    </source>
</evidence>
<feature type="region of interest" description="Disordered" evidence="4">
    <location>
        <begin position="1"/>
        <end position="33"/>
    </location>
</feature>
<dbReference type="InterPro" id="IPR046335">
    <property type="entry name" value="LacI/GalR-like_sensor"/>
</dbReference>
<dbReference type="Gene3D" id="3.40.50.2300">
    <property type="match status" value="2"/>
</dbReference>
<dbReference type="EMBL" id="CP109011">
    <property type="protein sequence ID" value="WUT49143.1"/>
    <property type="molecule type" value="Genomic_DNA"/>
</dbReference>
<dbReference type="SUPFAM" id="SSF47413">
    <property type="entry name" value="lambda repressor-like DNA-binding domains"/>
    <property type="match status" value="1"/>
</dbReference>
<dbReference type="CDD" id="cd06267">
    <property type="entry name" value="PBP1_LacI_sugar_binding-like"/>
    <property type="match status" value="1"/>
</dbReference>
<dbReference type="PROSITE" id="PS50932">
    <property type="entry name" value="HTH_LACI_2"/>
    <property type="match status" value="1"/>
</dbReference>
<dbReference type="PRINTS" id="PR00036">
    <property type="entry name" value="HTHLACI"/>
</dbReference>
<gene>
    <name evidence="6" type="ORF">OG929_25210</name>
</gene>
<keyword evidence="1" id="KW-0805">Transcription regulation</keyword>
<accession>A0ABZ1XCE7</accession>
<protein>
    <submittedName>
        <fullName evidence="6">LacI family transcriptional regulator</fullName>
    </submittedName>
</protein>
<keyword evidence="3" id="KW-0804">Transcription</keyword>
<dbReference type="Proteomes" id="UP001432168">
    <property type="component" value="Chromosome"/>
</dbReference>
<dbReference type="SMART" id="SM00354">
    <property type="entry name" value="HTH_LACI"/>
    <property type="match status" value="1"/>
</dbReference>
<dbReference type="InterPro" id="IPR010982">
    <property type="entry name" value="Lambda_DNA-bd_dom_sf"/>
</dbReference>
<dbReference type="Pfam" id="PF00356">
    <property type="entry name" value="LacI"/>
    <property type="match status" value="1"/>
</dbReference>
<keyword evidence="7" id="KW-1185">Reference proteome</keyword>
<dbReference type="Gene3D" id="1.10.260.40">
    <property type="entry name" value="lambda repressor-like DNA-binding domains"/>
    <property type="match status" value="1"/>
</dbReference>
<evidence type="ECO:0000313" key="7">
    <source>
        <dbReference type="Proteomes" id="UP001432168"/>
    </source>
</evidence>
<dbReference type="PANTHER" id="PTHR30146">
    <property type="entry name" value="LACI-RELATED TRANSCRIPTIONAL REPRESSOR"/>
    <property type="match status" value="1"/>
</dbReference>
<keyword evidence="2" id="KW-0238">DNA-binding</keyword>
<dbReference type="InterPro" id="IPR028082">
    <property type="entry name" value="Peripla_BP_I"/>
</dbReference>
<evidence type="ECO:0000259" key="5">
    <source>
        <dbReference type="PROSITE" id="PS50932"/>
    </source>
</evidence>
<dbReference type="PROSITE" id="PS00356">
    <property type="entry name" value="HTH_LACI_1"/>
    <property type="match status" value="1"/>
</dbReference>
<reference evidence="6" key="1">
    <citation type="submission" date="2022-10" db="EMBL/GenBank/DDBJ databases">
        <title>The complete genomes of actinobacterial strains from the NBC collection.</title>
        <authorList>
            <person name="Joergensen T.S."/>
            <person name="Alvarez Arevalo M."/>
            <person name="Sterndorff E.B."/>
            <person name="Faurdal D."/>
            <person name="Vuksanovic O."/>
            <person name="Mourched A.-S."/>
            <person name="Charusanti P."/>
            <person name="Shaw S."/>
            <person name="Blin K."/>
            <person name="Weber T."/>
        </authorList>
    </citation>
    <scope>NUCLEOTIDE SEQUENCE</scope>
    <source>
        <strain evidence="6">NBC_00686</strain>
    </source>
</reference>
<dbReference type="PANTHER" id="PTHR30146:SF109">
    <property type="entry name" value="HTH-TYPE TRANSCRIPTIONAL REGULATOR GALS"/>
    <property type="match status" value="1"/>
</dbReference>
<dbReference type="Pfam" id="PF13377">
    <property type="entry name" value="Peripla_BP_3"/>
    <property type="match status" value="1"/>
</dbReference>
<evidence type="ECO:0000256" key="3">
    <source>
        <dbReference type="ARBA" id="ARBA00023163"/>
    </source>
</evidence>
<name>A0ABZ1XCE7_9ACTN</name>
<dbReference type="CDD" id="cd01392">
    <property type="entry name" value="HTH_LacI"/>
    <property type="match status" value="1"/>
</dbReference>
<dbReference type="InterPro" id="IPR000843">
    <property type="entry name" value="HTH_LacI"/>
</dbReference>
<dbReference type="RefSeq" id="WP_329272956.1">
    <property type="nucleotide sequence ID" value="NZ_CP109011.1"/>
</dbReference>
<proteinExistence type="predicted"/>
<evidence type="ECO:0000256" key="4">
    <source>
        <dbReference type="SAM" id="MobiDB-lite"/>
    </source>
</evidence>
<evidence type="ECO:0000313" key="6">
    <source>
        <dbReference type="EMBL" id="WUT49143.1"/>
    </source>
</evidence>
<sequence length="382" mass="40936">MPRPRRPRASRPPDHSTRHSTASGRGRGRTRRAQETVFSMAANRRPTLADVAREVGVSAKTVSRVLNEDGPASAETREQVLAAVAKLGFQPNLMARNIRVGGPDTTIGLVIPDLANPFFGAVARSIEDTVRDRGLTLLMGSSADEPDRERALTDKFLARRVSILLVVPSVGADHSHLKTHRSTGLPVVFLDRPGVGLAADSVVSSNRTGSHDGVAHLIAHGHRRIGFVGDLPVKLYTRRERLTGYREALEEAGLPYDRSLVTNAHDQQGASAATSRLLALADPPTALFAGNNIVALGIVAELARSRRKDVAVVSFDDVPLAEALEPALTVVAQDPEEIGRTAATTALSRLDGDRTRARTITVPTRLIVRGSGERPAPSLQRA</sequence>
<dbReference type="SUPFAM" id="SSF53822">
    <property type="entry name" value="Periplasmic binding protein-like I"/>
    <property type="match status" value="1"/>
</dbReference>
<feature type="domain" description="HTH lacI-type" evidence="5">
    <location>
        <begin position="46"/>
        <end position="100"/>
    </location>
</feature>